<name>A0ABN9UYS8_9DINO</name>
<dbReference type="InterPro" id="IPR011992">
    <property type="entry name" value="EF-hand-dom_pair"/>
</dbReference>
<evidence type="ECO:0000313" key="3">
    <source>
        <dbReference type="EMBL" id="CAK0865441.1"/>
    </source>
</evidence>
<organism evidence="3 4">
    <name type="scientific">Prorocentrum cordatum</name>
    <dbReference type="NCBI Taxonomy" id="2364126"/>
    <lineage>
        <taxon>Eukaryota</taxon>
        <taxon>Sar</taxon>
        <taxon>Alveolata</taxon>
        <taxon>Dinophyceae</taxon>
        <taxon>Prorocentrales</taxon>
        <taxon>Prorocentraceae</taxon>
        <taxon>Prorocentrum</taxon>
    </lineage>
</organism>
<dbReference type="Proteomes" id="UP001189429">
    <property type="component" value="Unassembled WGS sequence"/>
</dbReference>
<keyword evidence="1" id="KW-0106">Calcium</keyword>
<sequence length="204" mass="22312">MMHKLVIGFAVVGERHDPGNVQGREHGRLHHDADLTQQQAGMRHADNMRKLFALADQDGDGRVSREDVEAAINNPSVRSWIAAMELDCEDLDRMFALMDAEQGGVGFITKDLFVYMMARMKGPARNLDVKEILYRTQASDCHNGGVKTQVLTGSTLPFSSDEGCSSSASGHSLAATPALYRQTSAEHCAHGSAGDLERQRERTA</sequence>
<dbReference type="SUPFAM" id="SSF47473">
    <property type="entry name" value="EF-hand"/>
    <property type="match status" value="1"/>
</dbReference>
<protein>
    <recommendedName>
        <fullName evidence="2">EF-hand domain-containing protein</fullName>
    </recommendedName>
</protein>
<gene>
    <name evidence="3" type="ORF">PCOR1329_LOCUS52955</name>
</gene>
<feature type="domain" description="EF-hand" evidence="2">
    <location>
        <begin position="43"/>
        <end position="78"/>
    </location>
</feature>
<evidence type="ECO:0000259" key="2">
    <source>
        <dbReference type="PROSITE" id="PS50222"/>
    </source>
</evidence>
<dbReference type="EMBL" id="CAUYUJ010016450">
    <property type="protein sequence ID" value="CAK0865441.1"/>
    <property type="molecule type" value="Genomic_DNA"/>
</dbReference>
<dbReference type="InterPro" id="IPR018247">
    <property type="entry name" value="EF_Hand_1_Ca_BS"/>
</dbReference>
<keyword evidence="4" id="KW-1185">Reference proteome</keyword>
<dbReference type="InterPro" id="IPR002048">
    <property type="entry name" value="EF_hand_dom"/>
</dbReference>
<evidence type="ECO:0000256" key="1">
    <source>
        <dbReference type="ARBA" id="ARBA00022837"/>
    </source>
</evidence>
<reference evidence="3" key="1">
    <citation type="submission" date="2023-10" db="EMBL/GenBank/DDBJ databases">
        <authorList>
            <person name="Chen Y."/>
            <person name="Shah S."/>
            <person name="Dougan E. K."/>
            <person name="Thang M."/>
            <person name="Chan C."/>
        </authorList>
    </citation>
    <scope>NUCLEOTIDE SEQUENCE [LARGE SCALE GENOMIC DNA]</scope>
</reference>
<accession>A0ABN9UYS8</accession>
<comment type="caution">
    <text evidence="3">The sequence shown here is derived from an EMBL/GenBank/DDBJ whole genome shotgun (WGS) entry which is preliminary data.</text>
</comment>
<dbReference type="PROSITE" id="PS00018">
    <property type="entry name" value="EF_HAND_1"/>
    <property type="match status" value="1"/>
</dbReference>
<evidence type="ECO:0000313" key="4">
    <source>
        <dbReference type="Proteomes" id="UP001189429"/>
    </source>
</evidence>
<proteinExistence type="predicted"/>
<dbReference type="Gene3D" id="1.10.238.10">
    <property type="entry name" value="EF-hand"/>
    <property type="match status" value="1"/>
</dbReference>
<dbReference type="PROSITE" id="PS50222">
    <property type="entry name" value="EF_HAND_2"/>
    <property type="match status" value="1"/>
</dbReference>